<dbReference type="SUPFAM" id="SSF51735">
    <property type="entry name" value="NAD(P)-binding Rossmann-fold domains"/>
    <property type="match status" value="1"/>
</dbReference>
<comment type="caution">
    <text evidence="1">The sequence shown here is derived from an EMBL/GenBank/DDBJ whole genome shotgun (WGS) entry which is preliminary data.</text>
</comment>
<reference evidence="1 2" key="1">
    <citation type="journal article" date="2019" name="Int. J. Syst. Evol. Microbiol.">
        <title>The Global Catalogue of Microorganisms (GCM) 10K type strain sequencing project: providing services to taxonomists for standard genome sequencing and annotation.</title>
        <authorList>
            <consortium name="The Broad Institute Genomics Platform"/>
            <consortium name="The Broad Institute Genome Sequencing Center for Infectious Disease"/>
            <person name="Wu L."/>
            <person name="Ma J."/>
        </authorList>
    </citation>
    <scope>NUCLEOTIDE SEQUENCE [LARGE SCALE GENOMIC DNA]</scope>
    <source>
        <strain evidence="1 2">CGMCC 1.12125</strain>
    </source>
</reference>
<dbReference type="Proteomes" id="UP001597119">
    <property type="component" value="Unassembled WGS sequence"/>
</dbReference>
<organism evidence="1 2">
    <name type="scientific">Halorientalis brevis</name>
    <dbReference type="NCBI Taxonomy" id="1126241"/>
    <lineage>
        <taxon>Archaea</taxon>
        <taxon>Methanobacteriati</taxon>
        <taxon>Methanobacteriota</taxon>
        <taxon>Stenosarchaea group</taxon>
        <taxon>Halobacteria</taxon>
        <taxon>Halobacteriales</taxon>
        <taxon>Haloarculaceae</taxon>
        <taxon>Halorientalis</taxon>
    </lineage>
</organism>
<dbReference type="RefSeq" id="WP_247379191.1">
    <property type="nucleotide sequence ID" value="NZ_JALLGV010000007.1"/>
</dbReference>
<proteinExistence type="predicted"/>
<gene>
    <name evidence="1" type="ORF">ACFR9U_06810</name>
</gene>
<keyword evidence="2" id="KW-1185">Reference proteome</keyword>
<name>A0ABD6CB92_9EURY</name>
<sequence length="232" mass="24653">MTRTVVVAGVGPGLGESIARKFATEGCRVGLFARSESYLTALAAELSETAGDALAVPTDLADPDAIAAGFEQVRESFGPVDVLVNHASAAPWKGLEAVTDAEFDRALDVGPRAALHCSQEAVADMREHDGGTIIFTGATTSVRGRENAIGFSAAKFACRGMAESMARELGPEGIHVAHVVLDGQVRPPDQQVASPEDYLDPDAVAENYWHLVQQDRSAWTLELDLRPHVEAF</sequence>
<dbReference type="AlphaFoldDB" id="A0ABD6CB92"/>
<dbReference type="Gene3D" id="3.40.50.720">
    <property type="entry name" value="NAD(P)-binding Rossmann-like Domain"/>
    <property type="match status" value="1"/>
</dbReference>
<dbReference type="InterPro" id="IPR036291">
    <property type="entry name" value="NAD(P)-bd_dom_sf"/>
</dbReference>
<dbReference type="Pfam" id="PF00106">
    <property type="entry name" value="adh_short"/>
    <property type="match status" value="1"/>
</dbReference>
<dbReference type="PANTHER" id="PTHR43431">
    <property type="entry name" value="OXIDOREDUCTASE, SHORT CHAIN DEHYDROGENASE/REDUCTASE FAMILY (AFU_ORTHOLOGUE AFUA_5G14000)"/>
    <property type="match status" value="1"/>
</dbReference>
<evidence type="ECO:0000313" key="2">
    <source>
        <dbReference type="Proteomes" id="UP001597119"/>
    </source>
</evidence>
<dbReference type="PANTHER" id="PTHR43431:SF7">
    <property type="entry name" value="OXIDOREDUCTASE, SHORT CHAIN DEHYDROGENASE_REDUCTASE FAMILY (AFU_ORTHOLOGUE AFUA_5G14000)"/>
    <property type="match status" value="1"/>
</dbReference>
<dbReference type="PRINTS" id="PR00081">
    <property type="entry name" value="GDHRDH"/>
</dbReference>
<protein>
    <submittedName>
        <fullName evidence="1">SDR family NAD(P)-dependent oxidoreductase</fullName>
    </submittedName>
</protein>
<accession>A0ABD6CB92</accession>
<dbReference type="EMBL" id="JBHUDJ010000002">
    <property type="protein sequence ID" value="MFD1586688.1"/>
    <property type="molecule type" value="Genomic_DNA"/>
</dbReference>
<evidence type="ECO:0000313" key="1">
    <source>
        <dbReference type="EMBL" id="MFD1586688.1"/>
    </source>
</evidence>
<dbReference type="InterPro" id="IPR002347">
    <property type="entry name" value="SDR_fam"/>
</dbReference>